<dbReference type="Proteomes" id="UP000290092">
    <property type="component" value="Unassembled WGS sequence"/>
</dbReference>
<dbReference type="RefSeq" id="WP_114841514.1">
    <property type="nucleotide sequence ID" value="NZ_CP031219.1"/>
</dbReference>
<sequence length="187" mass="22529">MGFFKNLLKSIAKVSRPIVSMEANQLNFKINSDFFYTYNLENFDIKTRHDPYTVDAFTIKTDKFYMEYIKVDDDTTWQGQALSLYEGFLVEQLKLKKLETLEEIEYEHYTFKIYKVDDFAILHMIYIWEINKDVFILDFDSELFKTLITNLDKNYIYKYENYSKLSVDFDSSIVKLNAFKDYFNLTM</sequence>
<evidence type="ECO:0000313" key="2">
    <source>
        <dbReference type="Proteomes" id="UP000290092"/>
    </source>
</evidence>
<dbReference type="KEGG" id="amyt:AMYT_1062"/>
<organism evidence="1 2">
    <name type="scientific">Malaciobacter mytili LMG 24559</name>
    <dbReference type="NCBI Taxonomy" id="1032238"/>
    <lineage>
        <taxon>Bacteria</taxon>
        <taxon>Pseudomonadati</taxon>
        <taxon>Campylobacterota</taxon>
        <taxon>Epsilonproteobacteria</taxon>
        <taxon>Campylobacterales</taxon>
        <taxon>Arcobacteraceae</taxon>
        <taxon>Malaciobacter</taxon>
    </lineage>
</organism>
<evidence type="ECO:0000313" key="1">
    <source>
        <dbReference type="EMBL" id="RXK15111.1"/>
    </source>
</evidence>
<keyword evidence="2" id="KW-1185">Reference proteome</keyword>
<dbReference type="EMBL" id="NXID01000038">
    <property type="protein sequence ID" value="RXK15111.1"/>
    <property type="molecule type" value="Genomic_DNA"/>
</dbReference>
<reference evidence="1 2" key="1">
    <citation type="submission" date="2017-09" db="EMBL/GenBank/DDBJ databases">
        <title>Genomics of the genus Arcobacter.</title>
        <authorList>
            <person name="Perez-Cataluna A."/>
            <person name="Figueras M.J."/>
            <person name="Salas-Masso N."/>
        </authorList>
    </citation>
    <scope>NUCLEOTIDE SEQUENCE [LARGE SCALE GENOMIC DNA]</scope>
    <source>
        <strain evidence="1 2">CECT 7386</strain>
    </source>
</reference>
<gene>
    <name evidence="1" type="ORF">CP985_10185</name>
</gene>
<protein>
    <submittedName>
        <fullName evidence="1">Uncharacterized protein</fullName>
    </submittedName>
</protein>
<accession>A0AAX2AFY1</accession>
<name>A0AAX2AFY1_9BACT</name>
<comment type="caution">
    <text evidence="1">The sequence shown here is derived from an EMBL/GenBank/DDBJ whole genome shotgun (WGS) entry which is preliminary data.</text>
</comment>
<proteinExistence type="predicted"/>
<dbReference type="AlphaFoldDB" id="A0AAX2AFY1"/>